<gene>
    <name evidence="4" type="ORF">J2S73_003830</name>
</gene>
<keyword evidence="5" id="KW-1185">Reference proteome</keyword>
<accession>A0AAE3VTJ8</accession>
<evidence type="ECO:0000313" key="5">
    <source>
        <dbReference type="Proteomes" id="UP001229244"/>
    </source>
</evidence>
<dbReference type="AlphaFoldDB" id="A0AAE3VTJ8"/>
<keyword evidence="1" id="KW-0238">DNA-binding</keyword>
<dbReference type="GO" id="GO:0003677">
    <property type="term" value="F:DNA binding"/>
    <property type="evidence" value="ECO:0007669"/>
    <property type="project" value="UniProtKB-KW"/>
</dbReference>
<feature type="region of interest" description="Disordered" evidence="3">
    <location>
        <begin position="287"/>
        <end position="310"/>
    </location>
</feature>
<dbReference type="InterPro" id="IPR011010">
    <property type="entry name" value="DNA_brk_join_enz"/>
</dbReference>
<dbReference type="Gene3D" id="1.10.443.10">
    <property type="entry name" value="Intergrase catalytic core"/>
    <property type="match status" value="1"/>
</dbReference>
<keyword evidence="2" id="KW-0233">DNA recombination</keyword>
<dbReference type="SUPFAM" id="SSF56349">
    <property type="entry name" value="DNA breaking-rejoining enzymes"/>
    <property type="match status" value="1"/>
</dbReference>
<dbReference type="EMBL" id="JAUSUL010000005">
    <property type="protein sequence ID" value="MDQ0317346.1"/>
    <property type="molecule type" value="Genomic_DNA"/>
</dbReference>
<reference evidence="4" key="1">
    <citation type="submission" date="2023-07" db="EMBL/GenBank/DDBJ databases">
        <title>Genomic Encyclopedia of Type Strains, Phase IV (KMG-IV): sequencing the most valuable type-strain genomes for metagenomic binning, comparative biology and taxonomic classification.</title>
        <authorList>
            <person name="Goeker M."/>
        </authorList>
    </citation>
    <scope>NUCLEOTIDE SEQUENCE</scope>
    <source>
        <strain evidence="4">DSM 21202</strain>
    </source>
</reference>
<dbReference type="RefSeq" id="WP_306887263.1">
    <property type="nucleotide sequence ID" value="NZ_JAUSUL010000005.1"/>
</dbReference>
<dbReference type="InterPro" id="IPR013762">
    <property type="entry name" value="Integrase-like_cat_sf"/>
</dbReference>
<dbReference type="Proteomes" id="UP001229244">
    <property type="component" value="Unassembled WGS sequence"/>
</dbReference>
<comment type="caution">
    <text evidence="4">The sequence shown here is derived from an EMBL/GenBank/DDBJ whole genome shotgun (WGS) entry which is preliminary data.</text>
</comment>
<dbReference type="GO" id="GO:0006310">
    <property type="term" value="P:DNA recombination"/>
    <property type="evidence" value="ECO:0007669"/>
    <property type="project" value="UniProtKB-KW"/>
</dbReference>
<protein>
    <submittedName>
        <fullName evidence="4">Integrase</fullName>
    </submittedName>
</protein>
<organism evidence="4 5">
    <name type="scientific">Amorphus orientalis</name>
    <dbReference type="NCBI Taxonomy" id="649198"/>
    <lineage>
        <taxon>Bacteria</taxon>
        <taxon>Pseudomonadati</taxon>
        <taxon>Pseudomonadota</taxon>
        <taxon>Alphaproteobacteria</taxon>
        <taxon>Hyphomicrobiales</taxon>
        <taxon>Amorphaceae</taxon>
        <taxon>Amorphus</taxon>
    </lineage>
</organism>
<name>A0AAE3VTJ8_9HYPH</name>
<sequence>MGKDRAASEVGVAEVVAHYLAIKEEGARRPRELAARVGALLAFWGDKTLDDITTRTCRDYVAQRTTSAQARRELEDLRAACRMAIADNVTRHAVTVTLPPKPKGRVKHLDRSQMAKLVHAAYRKREVQRGIPTKKRPTLHVARFLLVAVYTGSRSGRVWQASFVREPGRPFIDLEAGVFYRAPEDEQIAANKQAPPIRLPGCLLAHLRRWRRGGARYVCEYQGRPADPKRAFRKLVKEVLGKDAEGVVRHTLRHTSATWLMQASADMWESAGYLGMTRETLEKTYGHHHPDHQAGVGRAFTSGRAGRQRA</sequence>
<proteinExistence type="predicted"/>
<dbReference type="InterPro" id="IPR010998">
    <property type="entry name" value="Integrase_recombinase_N"/>
</dbReference>
<dbReference type="GO" id="GO:0015074">
    <property type="term" value="P:DNA integration"/>
    <property type="evidence" value="ECO:0007669"/>
    <property type="project" value="InterPro"/>
</dbReference>
<evidence type="ECO:0000256" key="3">
    <source>
        <dbReference type="SAM" id="MobiDB-lite"/>
    </source>
</evidence>
<evidence type="ECO:0000256" key="1">
    <source>
        <dbReference type="ARBA" id="ARBA00023125"/>
    </source>
</evidence>
<evidence type="ECO:0000256" key="2">
    <source>
        <dbReference type="ARBA" id="ARBA00023172"/>
    </source>
</evidence>
<dbReference type="Gene3D" id="1.10.150.130">
    <property type="match status" value="1"/>
</dbReference>
<evidence type="ECO:0000313" key="4">
    <source>
        <dbReference type="EMBL" id="MDQ0317346.1"/>
    </source>
</evidence>